<dbReference type="GO" id="GO:0005739">
    <property type="term" value="C:mitochondrion"/>
    <property type="evidence" value="ECO:0007669"/>
    <property type="project" value="TreeGrafter"/>
</dbReference>
<dbReference type="Gene3D" id="3.40.250.10">
    <property type="entry name" value="Rhodanese-like domain"/>
    <property type="match status" value="1"/>
</dbReference>
<dbReference type="EMBL" id="OX465081">
    <property type="protein sequence ID" value="CAI9284213.1"/>
    <property type="molecule type" value="Genomic_DNA"/>
</dbReference>
<dbReference type="InterPro" id="IPR027417">
    <property type="entry name" value="P-loop_NTPase"/>
</dbReference>
<sequence>MKLAHIPGALFFDVYGISDRTTNLPHMLPPEEAFAAAVSALGDLQCCSCLVKPERRLLISVHAEGALKIETRRAELETNLSTNLFRWRQELEAIQQSTFLYISYNFKFKLAGWLGVEEIGLYNFKPSVRPVPLEDTDQNLSHTLQFGFGLHHVGLNNKDRSFVEEIFANNKIQVMAINESSRLCASITTKNVHHILPPSTSDNFCAMKRKMNANFL</sequence>
<evidence type="ECO:0000313" key="3">
    <source>
        <dbReference type="Proteomes" id="UP001177003"/>
    </source>
</evidence>
<keyword evidence="3" id="KW-1185">Reference proteome</keyword>
<proteinExistence type="predicted"/>
<dbReference type="AlphaFoldDB" id="A0AA35Z1M8"/>
<name>A0AA35Z1M8_LACSI</name>
<dbReference type="PANTHER" id="PTHR11364:SF27">
    <property type="entry name" value="SULFURTRANSFERASE"/>
    <property type="match status" value="1"/>
</dbReference>
<dbReference type="GO" id="GO:0004792">
    <property type="term" value="F:thiosulfate-cyanide sulfurtransferase activity"/>
    <property type="evidence" value="ECO:0007669"/>
    <property type="project" value="TreeGrafter"/>
</dbReference>
<dbReference type="PANTHER" id="PTHR11364">
    <property type="entry name" value="THIOSULFATE SULFERTANSFERASE"/>
    <property type="match status" value="1"/>
</dbReference>
<reference evidence="2" key="1">
    <citation type="submission" date="2023-04" db="EMBL/GenBank/DDBJ databases">
        <authorList>
            <person name="Vijverberg K."/>
            <person name="Xiong W."/>
            <person name="Schranz E."/>
        </authorList>
    </citation>
    <scope>NUCLEOTIDE SEQUENCE</scope>
</reference>
<dbReference type="Proteomes" id="UP001177003">
    <property type="component" value="Chromosome 5"/>
</dbReference>
<evidence type="ECO:0000313" key="2">
    <source>
        <dbReference type="EMBL" id="CAI9284213.1"/>
    </source>
</evidence>
<protein>
    <submittedName>
        <fullName evidence="2">Uncharacterized protein</fullName>
    </submittedName>
</protein>
<evidence type="ECO:0000256" key="1">
    <source>
        <dbReference type="ARBA" id="ARBA00022679"/>
    </source>
</evidence>
<organism evidence="2 3">
    <name type="scientific">Lactuca saligna</name>
    <name type="common">Willowleaf lettuce</name>
    <dbReference type="NCBI Taxonomy" id="75948"/>
    <lineage>
        <taxon>Eukaryota</taxon>
        <taxon>Viridiplantae</taxon>
        <taxon>Streptophyta</taxon>
        <taxon>Embryophyta</taxon>
        <taxon>Tracheophyta</taxon>
        <taxon>Spermatophyta</taxon>
        <taxon>Magnoliopsida</taxon>
        <taxon>eudicotyledons</taxon>
        <taxon>Gunneridae</taxon>
        <taxon>Pentapetalae</taxon>
        <taxon>asterids</taxon>
        <taxon>campanulids</taxon>
        <taxon>Asterales</taxon>
        <taxon>Asteraceae</taxon>
        <taxon>Cichorioideae</taxon>
        <taxon>Cichorieae</taxon>
        <taxon>Lactucinae</taxon>
        <taxon>Lactuca</taxon>
    </lineage>
</organism>
<keyword evidence="1" id="KW-0808">Transferase</keyword>
<dbReference type="InterPro" id="IPR045078">
    <property type="entry name" value="TST/MPST-like"/>
</dbReference>
<gene>
    <name evidence="2" type="ORF">LSALG_LOCUS23760</name>
</gene>
<dbReference type="InterPro" id="IPR036873">
    <property type="entry name" value="Rhodanese-like_dom_sf"/>
</dbReference>
<dbReference type="SUPFAM" id="SSF52821">
    <property type="entry name" value="Rhodanese/Cell cycle control phosphatase"/>
    <property type="match status" value="1"/>
</dbReference>
<accession>A0AA35Z1M8</accession>
<dbReference type="Gene3D" id="3.40.50.300">
    <property type="entry name" value="P-loop containing nucleotide triphosphate hydrolases"/>
    <property type="match status" value="1"/>
</dbReference>